<accession>A0ABP0Z8K8</accession>
<evidence type="ECO:0000313" key="6">
    <source>
        <dbReference type="EMBL" id="CAK9329113.1"/>
    </source>
</evidence>
<feature type="region of interest" description="Disordered" evidence="4">
    <location>
        <begin position="198"/>
        <end position="218"/>
    </location>
</feature>
<comment type="subcellular location">
    <subcellularLocation>
        <location evidence="1">Nucleus</location>
    </subcellularLocation>
</comment>
<feature type="compositionally biased region" description="Low complexity" evidence="4">
    <location>
        <begin position="198"/>
        <end position="216"/>
    </location>
</feature>
<evidence type="ECO:0000256" key="1">
    <source>
        <dbReference type="ARBA" id="ARBA00004123"/>
    </source>
</evidence>
<comment type="similarity">
    <text evidence="2">Belongs to the lin-54 family.</text>
</comment>
<gene>
    <name evidence="6" type="ORF">CITCOLO1_LOCUS21550</name>
</gene>
<sequence>MDSTPHNKPTKLPPLSKFEDSPVFNFINSLSPIKPVKSIHITQTFNSISFPSLPVFTSPPHHFGPLNSPKRPSFSNPSRSPPAVSKNKGAVIIMDQLLEIFVPQIPPPADGSTPAIQPPETVNADAGEVRIFRCPISSEAMEEAIHGGEDEGLPQNDGVLDRIEENKPLCNLQSGNMRRRCLDFEMAGKPNTAAAAVEATADSSIPGSSSSSSSSSFRRTLPGIGLHLNALAATLKHSDSENLCSERQPSLPSSSAPIFAPNSTRDQPLLVSSTPESENPQEPANLTGEELNQINPKKNWKLMENAGIGACKRCNCKKSKCLKLYCECFAAGVYCIEPCSCQGCFNKPIHEAVVLETRRQIESRNPLAFAPKVIVNCDSVSELGDDSNKTPASARHKRGCNCKKSGCLKKYCECYQGGVGCSSNCRCEGCKNAFGRKDESSLIGIETEQEEEAREHCQKNAEVQSDEDNQNPSNAAPSTPLGPCRSLIPFPFQLKRRLPSFLNDESSSRLSVRFKLEKHGITQTEPKFEKTPCEDVMPETLCNSCPSSTGVKSVSPNSKRVTLPPPQGNFRPLPSTRIGRKLILQSIPSFPSLTNQNSRMNGPSEL</sequence>
<dbReference type="InterPro" id="IPR005172">
    <property type="entry name" value="CRC"/>
</dbReference>
<feature type="compositionally biased region" description="Polar residues" evidence="4">
    <location>
        <begin position="545"/>
        <end position="560"/>
    </location>
</feature>
<feature type="domain" description="CRC" evidence="5">
    <location>
        <begin position="310"/>
        <end position="435"/>
    </location>
</feature>
<dbReference type="SMART" id="SM01114">
    <property type="entry name" value="CXC"/>
    <property type="match status" value="2"/>
</dbReference>
<dbReference type="PANTHER" id="PTHR46159:SF12">
    <property type="entry name" value="PROTEIN TESMIN_TSO1-LIKE CXC 3-RELATED"/>
    <property type="match status" value="1"/>
</dbReference>
<name>A0ABP0Z8K8_9ROSI</name>
<evidence type="ECO:0000256" key="4">
    <source>
        <dbReference type="SAM" id="MobiDB-lite"/>
    </source>
</evidence>
<dbReference type="InterPro" id="IPR044522">
    <property type="entry name" value="TSO1-like"/>
</dbReference>
<evidence type="ECO:0000256" key="2">
    <source>
        <dbReference type="ARBA" id="ARBA00007267"/>
    </source>
</evidence>
<feature type="region of interest" description="Disordered" evidence="4">
    <location>
        <begin position="545"/>
        <end position="575"/>
    </location>
</feature>
<reference evidence="6 7" key="1">
    <citation type="submission" date="2024-03" db="EMBL/GenBank/DDBJ databases">
        <authorList>
            <person name="Gkanogiannis A."/>
            <person name="Becerra Lopez-Lavalle L."/>
        </authorList>
    </citation>
    <scope>NUCLEOTIDE SEQUENCE [LARGE SCALE GENOMIC DNA]</scope>
</reference>
<feature type="region of interest" description="Disordered" evidence="4">
    <location>
        <begin position="458"/>
        <end position="482"/>
    </location>
</feature>
<dbReference type="Pfam" id="PF03638">
    <property type="entry name" value="TCR"/>
    <property type="match status" value="2"/>
</dbReference>
<protein>
    <recommendedName>
        <fullName evidence="5">CRC domain-containing protein</fullName>
    </recommendedName>
</protein>
<evidence type="ECO:0000313" key="7">
    <source>
        <dbReference type="Proteomes" id="UP001642487"/>
    </source>
</evidence>
<organism evidence="6 7">
    <name type="scientific">Citrullus colocynthis</name>
    <name type="common">colocynth</name>
    <dbReference type="NCBI Taxonomy" id="252529"/>
    <lineage>
        <taxon>Eukaryota</taxon>
        <taxon>Viridiplantae</taxon>
        <taxon>Streptophyta</taxon>
        <taxon>Embryophyta</taxon>
        <taxon>Tracheophyta</taxon>
        <taxon>Spermatophyta</taxon>
        <taxon>Magnoliopsida</taxon>
        <taxon>eudicotyledons</taxon>
        <taxon>Gunneridae</taxon>
        <taxon>Pentapetalae</taxon>
        <taxon>rosids</taxon>
        <taxon>fabids</taxon>
        <taxon>Cucurbitales</taxon>
        <taxon>Cucurbitaceae</taxon>
        <taxon>Benincaseae</taxon>
        <taxon>Citrullus</taxon>
    </lineage>
</organism>
<dbReference type="Proteomes" id="UP001642487">
    <property type="component" value="Chromosome 9"/>
</dbReference>
<keyword evidence="7" id="KW-1185">Reference proteome</keyword>
<evidence type="ECO:0000256" key="3">
    <source>
        <dbReference type="ARBA" id="ARBA00023242"/>
    </source>
</evidence>
<keyword evidence="3" id="KW-0539">Nucleus</keyword>
<dbReference type="PROSITE" id="PS51634">
    <property type="entry name" value="CRC"/>
    <property type="match status" value="1"/>
</dbReference>
<dbReference type="EMBL" id="OZ021743">
    <property type="protein sequence ID" value="CAK9329113.1"/>
    <property type="molecule type" value="Genomic_DNA"/>
</dbReference>
<feature type="region of interest" description="Disordered" evidence="4">
    <location>
        <begin position="61"/>
        <end position="85"/>
    </location>
</feature>
<feature type="compositionally biased region" description="Low complexity" evidence="4">
    <location>
        <begin position="67"/>
        <end position="82"/>
    </location>
</feature>
<evidence type="ECO:0000259" key="5">
    <source>
        <dbReference type="PROSITE" id="PS51634"/>
    </source>
</evidence>
<feature type="region of interest" description="Disordered" evidence="4">
    <location>
        <begin position="242"/>
        <end position="293"/>
    </location>
</feature>
<dbReference type="PANTHER" id="PTHR46159">
    <property type="entry name" value="PROTEIN TESMIN/TSO1-LIKE CXC 2"/>
    <property type="match status" value="1"/>
</dbReference>
<dbReference type="InterPro" id="IPR033467">
    <property type="entry name" value="Tesmin/TSO1-like_CXC"/>
</dbReference>
<proteinExistence type="inferred from homology"/>